<keyword evidence="2" id="KW-1185">Reference proteome</keyword>
<dbReference type="Proteomes" id="UP000307720">
    <property type="component" value="Unassembled WGS sequence"/>
</dbReference>
<reference evidence="1" key="1">
    <citation type="submission" date="2019-04" db="EMBL/GenBank/DDBJ databases">
        <title>Microbes associate with the intestines of laboratory mice.</title>
        <authorList>
            <person name="Navarre W."/>
            <person name="Wong E."/>
            <person name="Huang K."/>
            <person name="Tropini C."/>
            <person name="Ng K."/>
            <person name="Yu B."/>
        </authorList>
    </citation>
    <scope>NUCLEOTIDE SEQUENCE</scope>
    <source>
        <strain evidence="1">NM72_1-8</strain>
    </source>
</reference>
<dbReference type="EMBL" id="SRZB01000005">
    <property type="protein sequence ID" value="TGX99765.1"/>
    <property type="molecule type" value="Genomic_DNA"/>
</dbReference>
<organism evidence="1 2">
    <name type="scientific">Hominisplanchenecus murintestinalis</name>
    <dbReference type="NCBI Taxonomy" id="2941517"/>
    <lineage>
        <taxon>Bacteria</taxon>
        <taxon>Bacillati</taxon>
        <taxon>Bacillota</taxon>
        <taxon>Clostridia</taxon>
        <taxon>Lachnospirales</taxon>
        <taxon>Lachnospiraceae</taxon>
        <taxon>Hominisplanchenecus</taxon>
    </lineage>
</organism>
<evidence type="ECO:0000313" key="1">
    <source>
        <dbReference type="EMBL" id="TGX99765.1"/>
    </source>
</evidence>
<gene>
    <name evidence="1" type="ORF">E5357_04610</name>
</gene>
<proteinExistence type="predicted"/>
<comment type="caution">
    <text evidence="1">The sequence shown here is derived from an EMBL/GenBank/DDBJ whole genome shotgun (WGS) entry which is preliminary data.</text>
</comment>
<sequence>MIQQIITIYCIYAVISRQSRIRLPTPPRWHKHVLQKGELMKKKPTGIKLIQPEHESGLGERVLGLSVLLIYFYLGLFGCVFGFLSVFKIPCDFALLSAALLLMGLFFAVVCLAGRYTKLLIILTCLVYAWLIYKNFDLLLEGGSVAEEVIYRVISAYQTGGVAKTRDIMPGAREAFVFLLTVIFPWAAILFSGFLLRGGRMFAFVSMTAVVSASLAVGKIPDFLPLCMMIGCFSGALATDGLSQAKGQSAGVFFLTALLALLMAGGSYFVAPSLEPYFSDAPQIRKKLQSTSVIQEINRWFSDWNSTWATSGIGNGELGNADFVSDQNKDVLRVTLDEKPDDMVYLRCYTGAEYTGDKWEAAEDALEETVYQSALDSLDSSLYTDSPIRHTLTVEPQDDAGDYAYRPYLSRPAQKTEDSLLYTCYFRDQLNERYYTSLPLNAEEELKYSGFVYQNYTSYPEERLGRLRDLCNSYQPQDFLDLRNFIINYLHKNATYNLSIGHFPEDKDFAEYFLFEKHEGYCVHFATTATLMFRMYGVPSRYVTGYVVPRDSFRKNGKEYRAWVKDSQAHAWTEIYLSGQGWVPVEVTPGYSQASMDENETDRNINNQNQPMTRPQNESSANTGKDRKSSAPSALSIWLLCMLLLSALAVFAVCQRRRLLLKRRRQTDVREIFCDICKLMSLAGFQEDADCQDEAFAAGMLKHFPWLEQESVSKLLELAVRANFDCNPMTKEERVFAWNMYREFCMHIYSGLPLPKKALFKFLYVFA</sequence>
<name>A0AC61R1U8_9FIRM</name>
<accession>A0AC61R1U8</accession>
<protein>
    <submittedName>
        <fullName evidence="1">Transglutaminase domain-containing protein</fullName>
    </submittedName>
</protein>
<evidence type="ECO:0000313" key="2">
    <source>
        <dbReference type="Proteomes" id="UP000307720"/>
    </source>
</evidence>